<dbReference type="Gene3D" id="3.20.20.140">
    <property type="entry name" value="Metal-dependent hydrolases"/>
    <property type="match status" value="1"/>
</dbReference>
<dbReference type="SUPFAM" id="SSF51556">
    <property type="entry name" value="Metallo-dependent hydrolases"/>
    <property type="match status" value="1"/>
</dbReference>
<proteinExistence type="inferred from homology"/>
<name>A0A316E538_9BACT</name>
<dbReference type="GO" id="GO:0016787">
    <property type="term" value="F:hydrolase activity"/>
    <property type="evidence" value="ECO:0007669"/>
    <property type="project" value="InterPro"/>
</dbReference>
<evidence type="ECO:0000313" key="4">
    <source>
        <dbReference type="Proteomes" id="UP000245489"/>
    </source>
</evidence>
<reference evidence="3 4" key="1">
    <citation type="submission" date="2018-05" db="EMBL/GenBank/DDBJ databases">
        <title>Genomic Encyclopedia of Archaeal and Bacterial Type Strains, Phase II (KMG-II): from individual species to whole genera.</title>
        <authorList>
            <person name="Goeker M."/>
        </authorList>
    </citation>
    <scope>NUCLEOTIDE SEQUENCE [LARGE SCALE GENOMIC DNA]</scope>
    <source>
        <strain evidence="3 4">DSM 22214</strain>
    </source>
</reference>
<dbReference type="PANTHER" id="PTHR43569">
    <property type="entry name" value="AMIDOHYDROLASE"/>
    <property type="match status" value="1"/>
</dbReference>
<evidence type="ECO:0000256" key="1">
    <source>
        <dbReference type="ARBA" id="ARBA00038310"/>
    </source>
</evidence>
<dbReference type="InterPro" id="IPR006680">
    <property type="entry name" value="Amidohydro-rel"/>
</dbReference>
<dbReference type="InterPro" id="IPR032466">
    <property type="entry name" value="Metal_Hydrolase"/>
</dbReference>
<evidence type="ECO:0000259" key="2">
    <source>
        <dbReference type="Pfam" id="PF04909"/>
    </source>
</evidence>
<dbReference type="OrthoDB" id="5450317at2"/>
<dbReference type="Proteomes" id="UP000245489">
    <property type="component" value="Unassembled WGS sequence"/>
</dbReference>
<dbReference type="Pfam" id="PF04909">
    <property type="entry name" value="Amidohydro_2"/>
    <property type="match status" value="1"/>
</dbReference>
<evidence type="ECO:0000313" key="3">
    <source>
        <dbReference type="EMBL" id="PWK25196.1"/>
    </source>
</evidence>
<protein>
    <submittedName>
        <fullName evidence="3">L-fuconolactonase</fullName>
    </submittedName>
</protein>
<keyword evidence="4" id="KW-1185">Reference proteome</keyword>
<organism evidence="3 4">
    <name type="scientific">Arcicella aurantiaca</name>
    <dbReference type="NCBI Taxonomy" id="591202"/>
    <lineage>
        <taxon>Bacteria</taxon>
        <taxon>Pseudomonadati</taxon>
        <taxon>Bacteroidota</taxon>
        <taxon>Cytophagia</taxon>
        <taxon>Cytophagales</taxon>
        <taxon>Flectobacillaceae</taxon>
        <taxon>Arcicella</taxon>
    </lineage>
</organism>
<dbReference type="AlphaFoldDB" id="A0A316E538"/>
<feature type="domain" description="Amidohydrolase-related" evidence="2">
    <location>
        <begin position="3"/>
        <end position="275"/>
    </location>
</feature>
<dbReference type="PANTHER" id="PTHR43569:SF2">
    <property type="entry name" value="AMIDOHYDROLASE-RELATED DOMAIN-CONTAINING PROTEIN"/>
    <property type="match status" value="1"/>
</dbReference>
<comment type="caution">
    <text evidence="3">The sequence shown here is derived from an EMBL/GenBank/DDBJ whole genome shotgun (WGS) entry which is preliminary data.</text>
</comment>
<dbReference type="EMBL" id="QGGO01000014">
    <property type="protein sequence ID" value="PWK25196.1"/>
    <property type="molecule type" value="Genomic_DNA"/>
</dbReference>
<gene>
    <name evidence="3" type="ORF">LV89_02822</name>
</gene>
<accession>A0A316E538</accession>
<dbReference type="InterPro" id="IPR052350">
    <property type="entry name" value="Metallo-dep_Lactonases"/>
</dbReference>
<sequence>MTIDSHQHFWKYNAQTHDWITDDMSIIQRDFLPADLEPILKQNNIDGCVAVQADQSEAETDFLIELAEKNSFIKGVVGWVDLLADDVYESLEHYSQFEKVKGFRHIVQGESDSEFMLRPKFKNGITELGAYDFTYDILIYHFQLEQAINLAKLFPEQKFVVDHIAKPDIKSGEYAEWQTNIKKLALHQNVYCKVSGMVTEGEWKGWKNADFKIYLDTVVKAFGTERLMYGSDWPVCLVAGNYEEQLNIVQEYFSSFSTLEKKKIMGGNAVKFYKL</sequence>
<comment type="similarity">
    <text evidence="1">Belongs to the metallo-dependent hydrolases superfamily.</text>
</comment>
<dbReference type="RefSeq" id="WP_109743540.1">
    <property type="nucleotide sequence ID" value="NZ_QGGO01000014.1"/>
</dbReference>